<organism evidence="1 2">
    <name type="scientific">Streptomyces scabiei</name>
    <dbReference type="NCBI Taxonomy" id="1930"/>
    <lineage>
        <taxon>Bacteria</taxon>
        <taxon>Bacillati</taxon>
        <taxon>Actinomycetota</taxon>
        <taxon>Actinomycetes</taxon>
        <taxon>Kitasatosporales</taxon>
        <taxon>Streptomycetaceae</taxon>
        <taxon>Streptomyces</taxon>
    </lineage>
</organism>
<dbReference type="Proteomes" id="UP000067448">
    <property type="component" value="Unassembled WGS sequence"/>
</dbReference>
<protein>
    <submittedName>
        <fullName evidence="1">Uncharacterized protein</fullName>
    </submittedName>
</protein>
<proteinExistence type="predicted"/>
<name>A0A100JWT5_STRSC</name>
<reference evidence="2" key="3">
    <citation type="submission" date="2016-02" db="EMBL/GenBank/DDBJ databases">
        <title>Draft genome of pathogenic Streptomyces sp. in Japan.</title>
        <authorList>
            <person name="Tomihama T."/>
            <person name="Ikenaga M."/>
            <person name="Sakai M."/>
            <person name="Okubo T."/>
            <person name="Ikeda S."/>
        </authorList>
    </citation>
    <scope>NUCLEOTIDE SEQUENCE [LARGE SCALE GENOMIC DNA]</scope>
    <source>
        <strain evidence="2">S58</strain>
    </source>
</reference>
<gene>
    <name evidence="1" type="ORF">SsS58_07584</name>
</gene>
<comment type="caution">
    <text evidence="1">The sequence shown here is derived from an EMBL/GenBank/DDBJ whole genome shotgun (WGS) entry which is preliminary data.</text>
</comment>
<dbReference type="EMBL" id="BCMM01000051">
    <property type="protein sequence ID" value="GAQ67138.1"/>
    <property type="molecule type" value="Genomic_DNA"/>
</dbReference>
<dbReference type="AlphaFoldDB" id="A0A100JWT5"/>
<accession>A0A100JWT5</accession>
<dbReference type="RefSeq" id="WP_059084207.1">
    <property type="nucleotide sequence ID" value="NZ_BCMM01000051.1"/>
</dbReference>
<dbReference type="OrthoDB" id="796912at2"/>
<sequence>MTDWSRLHHAYGTAEDVPGLLDAVGPGALDPLWDELWSRLCHQGTVYSASYAALPALTEMARRWSAADRQMPLCLAGSIVAGTDRPYGGDDPQVAYAPQISVLARLTEEALQDPGLTGNPASYVNLLGTLLSFQGVEVWGEQLDGLNDEEYAVPCPSCGTENFIVFGEYGFFSATDSMYMKASTSAGQVPLRPHRPAALDGLGQRLHSRALADGQADIARKLTYVFGDAQCAECEVVFSVAEAVIDQGS</sequence>
<evidence type="ECO:0000313" key="1">
    <source>
        <dbReference type="EMBL" id="GAQ67138.1"/>
    </source>
</evidence>
<evidence type="ECO:0000313" key="2">
    <source>
        <dbReference type="Proteomes" id="UP000067448"/>
    </source>
</evidence>
<reference evidence="1 2" key="2">
    <citation type="journal article" date="2016" name="Genome Announc.">
        <title>Draft Genome Sequences of Streptomyces scabiei S58, Streptomyces turgidiscabies T45, and Streptomyces acidiscabies a10, the Pathogens of Potato Common Scab, Isolated in Japan.</title>
        <authorList>
            <person name="Tomihama T."/>
            <person name="Nishi Y."/>
            <person name="Sakai M."/>
            <person name="Ikenaga M."/>
            <person name="Okubo T."/>
            <person name="Ikeda S."/>
        </authorList>
    </citation>
    <scope>NUCLEOTIDE SEQUENCE [LARGE SCALE GENOMIC DNA]</scope>
    <source>
        <strain evidence="1 2">S58</strain>
    </source>
</reference>
<reference evidence="2" key="1">
    <citation type="submission" date="2015-11" db="EMBL/GenBank/DDBJ databases">
        <authorList>
            <consortium name="Cross-ministerial Strategic Innovation Promotion Program (SIP) consortium"/>
            <person name="Tomihama T."/>
            <person name="Ikenaga M."/>
            <person name="Sakai M."/>
            <person name="Okubo T."/>
            <person name="Ikeda S."/>
        </authorList>
    </citation>
    <scope>NUCLEOTIDE SEQUENCE [LARGE SCALE GENOMIC DNA]</scope>
    <source>
        <strain evidence="2">S58</strain>
    </source>
</reference>